<feature type="binding site" evidence="6">
    <location>
        <position position="257"/>
    </location>
    <ligand>
        <name>S-adenosyl-L-methionine</name>
        <dbReference type="ChEBI" id="CHEBI:59789"/>
    </ligand>
</feature>
<name>W0DTY6_9GAMM</name>
<dbReference type="InterPro" id="IPR029063">
    <property type="entry name" value="SAM-dependent_MTases_sf"/>
</dbReference>
<dbReference type="InterPro" id="IPR010280">
    <property type="entry name" value="U5_MeTrfase_fam"/>
</dbReference>
<keyword evidence="1" id="KW-0408">Iron</keyword>
<dbReference type="STRING" id="717772.THIAE_09215"/>
<dbReference type="InParanoid" id="W0DTY6"/>
<keyword evidence="3 6" id="KW-0808">Transferase</keyword>
<dbReference type="HOGENOM" id="CLU_014689_8_2_6"/>
<comment type="similarity">
    <text evidence="6">Belongs to the class I-like SAM-binding methyltransferase superfamily. RNA M5U methyltransferase family.</text>
</comment>
<keyword evidence="1" id="KW-0004">4Fe-4S</keyword>
<organism evidence="8 9">
    <name type="scientific">Thiomicrospira aerophila AL3</name>
    <dbReference type="NCBI Taxonomy" id="717772"/>
    <lineage>
        <taxon>Bacteria</taxon>
        <taxon>Pseudomonadati</taxon>
        <taxon>Pseudomonadota</taxon>
        <taxon>Gammaproteobacteria</taxon>
        <taxon>Thiotrichales</taxon>
        <taxon>Piscirickettsiaceae</taxon>
        <taxon>Thiomicrospira</taxon>
    </lineage>
</organism>
<gene>
    <name evidence="8" type="ORF">THIAE_09215</name>
</gene>
<dbReference type="GO" id="GO:0070475">
    <property type="term" value="P:rRNA base methylation"/>
    <property type="evidence" value="ECO:0007669"/>
    <property type="project" value="TreeGrafter"/>
</dbReference>
<dbReference type="Gene3D" id="3.40.50.150">
    <property type="entry name" value="Vaccinia Virus protein VP39"/>
    <property type="match status" value="2"/>
</dbReference>
<dbReference type="PANTHER" id="PTHR11061">
    <property type="entry name" value="RNA M5U METHYLTRANSFERASE"/>
    <property type="match status" value="1"/>
</dbReference>
<evidence type="ECO:0000313" key="9">
    <source>
        <dbReference type="Proteomes" id="UP000005380"/>
    </source>
</evidence>
<feature type="active site" description="Nucleophile" evidence="6">
    <location>
        <position position="381"/>
    </location>
</feature>
<feature type="binding site" evidence="6">
    <location>
        <position position="355"/>
    </location>
    <ligand>
        <name>S-adenosyl-L-methionine</name>
        <dbReference type="ChEBI" id="CHEBI:59789"/>
    </ligand>
</feature>
<evidence type="ECO:0000256" key="6">
    <source>
        <dbReference type="PROSITE-ProRule" id="PRU01024"/>
    </source>
</evidence>
<dbReference type="AlphaFoldDB" id="W0DTY6"/>
<keyword evidence="5" id="KW-0411">Iron-sulfur</keyword>
<dbReference type="Gene3D" id="2.40.50.140">
    <property type="entry name" value="Nucleic acid-binding proteins"/>
    <property type="match status" value="1"/>
</dbReference>
<dbReference type="PROSITE" id="PS51687">
    <property type="entry name" value="SAM_MT_RNA_M5U"/>
    <property type="match status" value="1"/>
</dbReference>
<dbReference type="InterPro" id="IPR002792">
    <property type="entry name" value="TRAM_dom"/>
</dbReference>
<dbReference type="KEGG" id="tao:THIAE_09215"/>
<evidence type="ECO:0000313" key="8">
    <source>
        <dbReference type="EMBL" id="AHF01912.1"/>
    </source>
</evidence>
<dbReference type="Gene3D" id="2.40.50.1070">
    <property type="match status" value="1"/>
</dbReference>
<dbReference type="PROSITE" id="PS50926">
    <property type="entry name" value="TRAM"/>
    <property type="match status" value="1"/>
</dbReference>
<keyword evidence="1" id="KW-0479">Metal-binding</keyword>
<dbReference type="FunCoup" id="W0DTY6">
    <property type="interactions" value="411"/>
</dbReference>
<evidence type="ECO:0000256" key="2">
    <source>
        <dbReference type="ARBA" id="ARBA00022603"/>
    </source>
</evidence>
<dbReference type="eggNOG" id="COG2265">
    <property type="taxonomic scope" value="Bacteria"/>
</dbReference>
<dbReference type="Proteomes" id="UP000005380">
    <property type="component" value="Chromosome"/>
</dbReference>
<sequence length="423" mass="47114">MKLPNRRYAKPVNRQAKTHLKPGQTLANITITDLSEAGQGVSKIQGKTLFVEGAVPGDLVTIQIIDDLPRYTLAKLIEIELPSPDRTEPFCSIYATCGGCQLQHLSISAQRHWKQQQLMQALTKLQPKPVITWHDTPNTPDRAYRRRAKLILGRDWQDQAPVLGFRSPQSHQIVDVTQCPILAATINQTLASERPAWLQQAATRNQTLWLTAGDNQVQTQLGETDKEQHDFDAVAEAQSFYSLMGLRFYHAATSFIQVNQSVNEQLVAQALNWLQLDAHSKVIDFFSGIGNFSLPAAQQASALLGIEGNPQAVTFARHNAKVNDVHNVKFRVANLFDTPEQQAWWSWSADCAILDPGRAGAEALCAKLGQTQLKRLVYVSCHPGSLIRDLGLLLAQGFVIEQAQQFDMFSHTKHIESLVCLTR</sequence>
<keyword evidence="9" id="KW-1185">Reference proteome</keyword>
<dbReference type="OrthoDB" id="9804590at2"/>
<keyword evidence="2 6" id="KW-0489">Methyltransferase</keyword>
<evidence type="ECO:0000256" key="1">
    <source>
        <dbReference type="ARBA" id="ARBA00022485"/>
    </source>
</evidence>
<dbReference type="InterPro" id="IPR012340">
    <property type="entry name" value="NA-bd_OB-fold"/>
</dbReference>
<dbReference type="EMBL" id="CP007030">
    <property type="protein sequence ID" value="AHF01912.1"/>
    <property type="molecule type" value="Genomic_DNA"/>
</dbReference>
<accession>W0DTY6</accession>
<keyword evidence="4 6" id="KW-0949">S-adenosyl-L-methionine</keyword>
<protein>
    <submittedName>
        <fullName evidence="8">RNA methyltransferase</fullName>
    </submittedName>
</protein>
<dbReference type="SUPFAM" id="SSF53335">
    <property type="entry name" value="S-adenosyl-L-methionine-dependent methyltransferases"/>
    <property type="match status" value="1"/>
</dbReference>
<proteinExistence type="inferred from homology"/>
<feature type="binding site" evidence="6">
    <location>
        <position position="286"/>
    </location>
    <ligand>
        <name>S-adenosyl-L-methionine</name>
        <dbReference type="ChEBI" id="CHEBI:59789"/>
    </ligand>
</feature>
<feature type="binding site" evidence="6">
    <location>
        <position position="307"/>
    </location>
    <ligand>
        <name>S-adenosyl-L-methionine</name>
        <dbReference type="ChEBI" id="CHEBI:59789"/>
    </ligand>
</feature>
<dbReference type="CDD" id="cd02440">
    <property type="entry name" value="AdoMet_MTases"/>
    <property type="match status" value="1"/>
</dbReference>
<dbReference type="Pfam" id="PF05958">
    <property type="entry name" value="tRNA_U5-meth_tr"/>
    <property type="match status" value="1"/>
</dbReference>
<evidence type="ECO:0000259" key="7">
    <source>
        <dbReference type="PROSITE" id="PS50926"/>
    </source>
</evidence>
<dbReference type="GO" id="GO:0070041">
    <property type="term" value="F:rRNA (uridine-C5-)-methyltransferase activity"/>
    <property type="evidence" value="ECO:0007669"/>
    <property type="project" value="TreeGrafter"/>
</dbReference>
<dbReference type="PANTHER" id="PTHR11061:SF49">
    <property type="entry name" value="23S RRNA (URACIL(1939)-C(5))-METHYLTRANSFERASE RLMD"/>
    <property type="match status" value="1"/>
</dbReference>
<feature type="domain" description="TRAM" evidence="7">
    <location>
        <begin position="19"/>
        <end position="78"/>
    </location>
</feature>
<reference evidence="8 9" key="1">
    <citation type="submission" date="2013-12" db="EMBL/GenBank/DDBJ databases">
        <authorList>
            <consortium name="DOE Joint Genome Institute"/>
            <person name="Kappler U."/>
            <person name="Huntemann M."/>
            <person name="Han J."/>
            <person name="Chen A."/>
            <person name="Kyrpides N."/>
            <person name="Mavromatis K."/>
            <person name="Markowitz V."/>
            <person name="Palaniappan K."/>
            <person name="Ivanova N."/>
            <person name="Schaumberg A."/>
            <person name="Pati A."/>
            <person name="Liolios K."/>
            <person name="Nordberg H.P."/>
            <person name="Cantor M.N."/>
            <person name="Hua S.X."/>
            <person name="Woyke T."/>
        </authorList>
    </citation>
    <scope>NUCLEOTIDE SEQUENCE [LARGE SCALE GENOMIC DNA]</scope>
    <source>
        <strain evidence="9">AL2</strain>
    </source>
</reference>
<dbReference type="GO" id="GO:0051539">
    <property type="term" value="F:4 iron, 4 sulfur cluster binding"/>
    <property type="evidence" value="ECO:0007669"/>
    <property type="project" value="UniProtKB-KW"/>
</dbReference>
<dbReference type="RefSeq" id="WP_006460842.1">
    <property type="nucleotide sequence ID" value="NZ_CP007030.1"/>
</dbReference>
<dbReference type="SUPFAM" id="SSF50249">
    <property type="entry name" value="Nucleic acid-binding proteins"/>
    <property type="match status" value="1"/>
</dbReference>
<dbReference type="Pfam" id="PF01938">
    <property type="entry name" value="TRAM"/>
    <property type="match status" value="1"/>
</dbReference>
<evidence type="ECO:0000256" key="4">
    <source>
        <dbReference type="ARBA" id="ARBA00022691"/>
    </source>
</evidence>
<evidence type="ECO:0000256" key="5">
    <source>
        <dbReference type="ARBA" id="ARBA00023014"/>
    </source>
</evidence>
<evidence type="ECO:0000256" key="3">
    <source>
        <dbReference type="ARBA" id="ARBA00022679"/>
    </source>
</evidence>